<dbReference type="SUPFAM" id="SSF52172">
    <property type="entry name" value="CheY-like"/>
    <property type="match status" value="1"/>
</dbReference>
<dbReference type="GO" id="GO:0000160">
    <property type="term" value="P:phosphorelay signal transduction system"/>
    <property type="evidence" value="ECO:0007669"/>
    <property type="project" value="InterPro"/>
</dbReference>
<gene>
    <name evidence="4" type="ORF">ABZP26_06550</name>
</gene>
<dbReference type="EMBL" id="CP162514">
    <property type="protein sequence ID" value="XDH88828.1"/>
    <property type="molecule type" value="Genomic_DNA"/>
</dbReference>
<feature type="transmembrane region" description="Helical" evidence="2">
    <location>
        <begin position="365"/>
        <end position="387"/>
    </location>
</feature>
<organism evidence="4">
    <name type="scientific">Pseudoalteromonas sp. SD03</name>
    <dbReference type="NCBI Taxonomy" id="3231719"/>
    <lineage>
        <taxon>Bacteria</taxon>
        <taxon>Pseudomonadati</taxon>
        <taxon>Pseudomonadota</taxon>
        <taxon>Gammaproteobacteria</taxon>
        <taxon>Alteromonadales</taxon>
        <taxon>Pseudoalteromonadaceae</taxon>
        <taxon>Pseudoalteromonas</taxon>
    </lineage>
</organism>
<evidence type="ECO:0000259" key="3">
    <source>
        <dbReference type="PROSITE" id="PS50110"/>
    </source>
</evidence>
<feature type="domain" description="Response regulatory" evidence="3">
    <location>
        <begin position="3"/>
        <end position="123"/>
    </location>
</feature>
<feature type="modified residue" description="4-aspartylphosphate" evidence="1">
    <location>
        <position position="55"/>
    </location>
</feature>
<evidence type="ECO:0000256" key="1">
    <source>
        <dbReference type="PROSITE-ProRule" id="PRU00169"/>
    </source>
</evidence>
<dbReference type="Gene3D" id="3.40.50.1820">
    <property type="entry name" value="alpha/beta hydrolase"/>
    <property type="match status" value="1"/>
</dbReference>
<reference evidence="4" key="1">
    <citation type="submission" date="2024-07" db="EMBL/GenBank/DDBJ databases">
        <authorList>
            <person name="Jiang Y."/>
            <person name="Qin Q."/>
        </authorList>
    </citation>
    <scope>NUCLEOTIDE SEQUENCE</scope>
    <source>
        <strain evidence="4">SD03</strain>
    </source>
</reference>
<dbReference type="InterPro" id="IPR001789">
    <property type="entry name" value="Sig_transdc_resp-reg_receiver"/>
</dbReference>
<dbReference type="PROSITE" id="PS50110">
    <property type="entry name" value="RESPONSE_REGULATORY"/>
    <property type="match status" value="1"/>
</dbReference>
<proteinExistence type="predicted"/>
<sequence length="389" mass="43952">MINILVVEDNKDKREHINSVITSTGLDKSNIINSKNVMEAIQELKSKQFEIMVLDLKLPIRGKIPKDNAGLTILEQIQSGQIPSPKSVIGLTSFSDLKNNSEKQFIASDISLYDISKSDDWIEALKGKIAFQKGANANQKVNSKKKVIVTVHGINTAGRWQNSLEKALGSNNNFVFKPYKYIHKAPFKILIPIWRKRVLSAFERDLKQLVSEHPEGEFYFFAHSFGSYILANALKKMSFLNAPNIRLVTLAGTVLKRNFNWAEIKKELSVDNIVNDCGVNDGALPFAYLFAPGLGMAGRTGFYGFKEGVVLNRYYDGGHSFFEESEIFYREYWLPLVTEDKIKTTGHSDVEPNELLEIIFDSAKWILYGLVLLLVFYSFFSIGTDLVNN</sequence>
<keyword evidence="2" id="KW-0812">Transmembrane</keyword>
<dbReference type="SUPFAM" id="SSF53474">
    <property type="entry name" value="alpha/beta-Hydrolases"/>
    <property type="match status" value="1"/>
</dbReference>
<keyword evidence="1" id="KW-0597">Phosphoprotein</keyword>
<keyword evidence="2" id="KW-1133">Transmembrane helix</keyword>
<evidence type="ECO:0000256" key="2">
    <source>
        <dbReference type="SAM" id="Phobius"/>
    </source>
</evidence>
<keyword evidence="2" id="KW-0472">Membrane</keyword>
<protein>
    <submittedName>
        <fullName evidence="4">Response regulator</fullName>
    </submittedName>
</protein>
<name>A0AB39ATQ8_9GAMM</name>
<evidence type="ECO:0000313" key="4">
    <source>
        <dbReference type="EMBL" id="XDH88828.1"/>
    </source>
</evidence>
<dbReference type="InterPro" id="IPR029058">
    <property type="entry name" value="AB_hydrolase_fold"/>
</dbReference>
<accession>A0AB39ATQ8</accession>
<dbReference type="AlphaFoldDB" id="A0AB39ATQ8"/>
<dbReference type="Gene3D" id="3.40.50.2300">
    <property type="match status" value="1"/>
</dbReference>
<dbReference type="RefSeq" id="WP_193049676.1">
    <property type="nucleotide sequence ID" value="NZ_CP162514.1"/>
</dbReference>
<dbReference type="InterPro" id="IPR011006">
    <property type="entry name" value="CheY-like_superfamily"/>
</dbReference>